<dbReference type="HOGENOM" id="CLU_066829_0_0_2"/>
<dbReference type="Proteomes" id="UP000010846">
    <property type="component" value="Chromosome"/>
</dbReference>
<dbReference type="AlphaFoldDB" id="L0I865"/>
<dbReference type="RefSeq" id="WP_015299570.1">
    <property type="nucleotide sequence ID" value="NC_019964.1"/>
</dbReference>
<evidence type="ECO:0000313" key="3">
    <source>
        <dbReference type="Proteomes" id="UP000010846"/>
    </source>
</evidence>
<dbReference type="GeneID" id="14377893"/>
<dbReference type="KEGG" id="hru:Halru_0228"/>
<organism evidence="2 3">
    <name type="scientific">Halovivax ruber (strain DSM 18193 / JCM 13892 / XH-70)</name>
    <dbReference type="NCBI Taxonomy" id="797302"/>
    <lineage>
        <taxon>Archaea</taxon>
        <taxon>Methanobacteriati</taxon>
        <taxon>Methanobacteriota</taxon>
        <taxon>Stenosarchaea group</taxon>
        <taxon>Halobacteria</taxon>
        <taxon>Halobacteriales</taxon>
        <taxon>Natrialbaceae</taxon>
        <taxon>Halovivax</taxon>
    </lineage>
</organism>
<evidence type="ECO:0000259" key="1">
    <source>
        <dbReference type="Pfam" id="PF00534"/>
    </source>
</evidence>
<protein>
    <submittedName>
        <fullName evidence="2">Glycosyltransferase</fullName>
    </submittedName>
</protein>
<dbReference type="PANTHER" id="PTHR12526:SF630">
    <property type="entry name" value="GLYCOSYLTRANSFERASE"/>
    <property type="match status" value="1"/>
</dbReference>
<dbReference type="Gene3D" id="3.40.50.2000">
    <property type="entry name" value="Glycogen Phosphorylase B"/>
    <property type="match status" value="2"/>
</dbReference>
<feature type="domain" description="Glycosyl transferase family 1" evidence="1">
    <location>
        <begin position="190"/>
        <end position="271"/>
    </location>
</feature>
<keyword evidence="3" id="KW-1185">Reference proteome</keyword>
<dbReference type="InterPro" id="IPR001296">
    <property type="entry name" value="Glyco_trans_1"/>
</dbReference>
<dbReference type="SUPFAM" id="SSF53756">
    <property type="entry name" value="UDP-Glycosyltransferase/glycogen phosphorylase"/>
    <property type="match status" value="1"/>
</dbReference>
<dbReference type="EMBL" id="CP003050">
    <property type="protein sequence ID" value="AGB14874.1"/>
    <property type="molecule type" value="Genomic_DNA"/>
</dbReference>
<dbReference type="Pfam" id="PF00534">
    <property type="entry name" value="Glycos_transf_1"/>
    <property type="match status" value="1"/>
</dbReference>
<accession>L0I865</accession>
<dbReference type="STRING" id="797302.Halru_0228"/>
<dbReference type="eggNOG" id="arCOG01407">
    <property type="taxonomic scope" value="Archaea"/>
</dbReference>
<sequence length="302" mass="32962">MKVLNLVTSPRPFFDNQVRTLEARGVDVTTICVPGRESQSETRSLTDYLAYYPHVLGQSLSGYDLVHANYGLTAPFALTQPTRPVVLTLWGSDLMGRYARVSERCSAFCDAIVVPTSAMAAQLSSPADLIPFGVDSDLFRPIPQEVARERVGWPTDERIALFPYDPSRSVKNYDLAETVVAEAAGQLTLESLGDVSYDRMPLYMNASDLVLVTSRRESGPLTVKEAALCNVPIVSTDVGFVRDVLSPVQSAHVCESKAELVAGVDAVLQSDVAPSGRDELKANVSMDRMGDQLVDVYERVLE</sequence>
<name>L0I865_HALRX</name>
<proteinExistence type="predicted"/>
<dbReference type="GO" id="GO:0016757">
    <property type="term" value="F:glycosyltransferase activity"/>
    <property type="evidence" value="ECO:0007669"/>
    <property type="project" value="InterPro"/>
</dbReference>
<keyword evidence="2" id="KW-0808">Transferase</keyword>
<reference evidence="2" key="1">
    <citation type="submission" date="2011-09" db="EMBL/GenBank/DDBJ databases">
        <title>Complete sequence of Halovivax ruber XH-70.</title>
        <authorList>
            <consortium name="US DOE Joint Genome Institute"/>
            <person name="Lucas S."/>
            <person name="Han J."/>
            <person name="Lapidus A."/>
            <person name="Cheng J.-F."/>
            <person name="Goodwin L."/>
            <person name="Pitluck S."/>
            <person name="Peters L."/>
            <person name="Mikhailova N."/>
            <person name="Davenport K."/>
            <person name="Detter J.C."/>
            <person name="Han C."/>
            <person name="Tapia R."/>
            <person name="Land M."/>
            <person name="Hauser L."/>
            <person name="Kyrpides N."/>
            <person name="Ivanova N."/>
            <person name="Pagani I."/>
            <person name="Sproer C."/>
            <person name="Anderson I."/>
            <person name="Woyke T."/>
        </authorList>
    </citation>
    <scope>NUCLEOTIDE SEQUENCE</scope>
    <source>
        <strain evidence="2">XH-70</strain>
    </source>
</reference>
<evidence type="ECO:0000313" key="2">
    <source>
        <dbReference type="EMBL" id="AGB14874.1"/>
    </source>
</evidence>
<gene>
    <name evidence="2" type="ordered locus">Halru_0228</name>
</gene>
<dbReference type="PANTHER" id="PTHR12526">
    <property type="entry name" value="GLYCOSYLTRANSFERASE"/>
    <property type="match status" value="1"/>
</dbReference>
<dbReference type="CDD" id="cd03801">
    <property type="entry name" value="GT4_PimA-like"/>
    <property type="match status" value="1"/>
</dbReference>